<keyword evidence="3" id="KW-1185">Reference proteome</keyword>
<protein>
    <recommendedName>
        <fullName evidence="4">DUF2147 domain-containing protein</fullName>
    </recommendedName>
</protein>
<feature type="signal peptide" evidence="1">
    <location>
        <begin position="1"/>
        <end position="23"/>
    </location>
</feature>
<dbReference type="RefSeq" id="WP_380096987.1">
    <property type="nucleotide sequence ID" value="NZ_JBHRYD010000008.1"/>
</dbReference>
<evidence type="ECO:0008006" key="4">
    <source>
        <dbReference type="Google" id="ProtNLM"/>
    </source>
</evidence>
<comment type="caution">
    <text evidence="2">The sequence shown here is derived from an EMBL/GenBank/DDBJ whole genome shotgun (WGS) entry which is preliminary data.</text>
</comment>
<reference evidence="3" key="1">
    <citation type="journal article" date="2019" name="Int. J. Syst. Evol. Microbiol.">
        <title>The Global Catalogue of Microorganisms (GCM) 10K type strain sequencing project: providing services to taxonomists for standard genome sequencing and annotation.</title>
        <authorList>
            <consortium name="The Broad Institute Genomics Platform"/>
            <consortium name="The Broad Institute Genome Sequencing Center for Infectious Disease"/>
            <person name="Wu L."/>
            <person name="Ma J."/>
        </authorList>
    </citation>
    <scope>NUCLEOTIDE SEQUENCE [LARGE SCALE GENOMIC DNA]</scope>
    <source>
        <strain evidence="3">KCTC 42281</strain>
    </source>
</reference>
<name>A0ABV7X0W4_9HYPH</name>
<keyword evidence="1" id="KW-0732">Signal</keyword>
<evidence type="ECO:0000313" key="2">
    <source>
        <dbReference type="EMBL" id="MFC3705225.1"/>
    </source>
</evidence>
<evidence type="ECO:0000313" key="3">
    <source>
        <dbReference type="Proteomes" id="UP001595613"/>
    </source>
</evidence>
<organism evidence="2 3">
    <name type="scientific">Devosia honganensis</name>
    <dbReference type="NCBI Taxonomy" id="1610527"/>
    <lineage>
        <taxon>Bacteria</taxon>
        <taxon>Pseudomonadati</taxon>
        <taxon>Pseudomonadota</taxon>
        <taxon>Alphaproteobacteria</taxon>
        <taxon>Hyphomicrobiales</taxon>
        <taxon>Devosiaceae</taxon>
        <taxon>Devosia</taxon>
    </lineage>
</organism>
<dbReference type="EMBL" id="JBHRYD010000008">
    <property type="protein sequence ID" value="MFC3705225.1"/>
    <property type="molecule type" value="Genomic_DNA"/>
</dbReference>
<feature type="chain" id="PRO_5045416506" description="DUF2147 domain-containing protein" evidence="1">
    <location>
        <begin position="24"/>
        <end position="128"/>
    </location>
</feature>
<evidence type="ECO:0000256" key="1">
    <source>
        <dbReference type="SAM" id="SignalP"/>
    </source>
</evidence>
<accession>A0ABV7X0W4</accession>
<gene>
    <name evidence="2" type="ORF">ACFOOL_10705</name>
</gene>
<sequence>MTIARIILAAGVLLGAAAAPALADPADINGRWMDAEGTTFTFSLCGDGTTLCGVLNDIQGESRTPENMAYVNQQVVEAEQIAPNRWEGTVLYEGRRAAAKVTLTTPDTVEITGCQVVIFCETLVFYRV</sequence>
<dbReference type="Proteomes" id="UP001595613">
    <property type="component" value="Unassembled WGS sequence"/>
</dbReference>
<proteinExistence type="predicted"/>